<dbReference type="GO" id="GO:0016020">
    <property type="term" value="C:membrane"/>
    <property type="evidence" value="ECO:0007669"/>
    <property type="project" value="UniProtKB-SubCell"/>
</dbReference>
<evidence type="ECO:0000256" key="5">
    <source>
        <dbReference type="ARBA" id="ARBA00023136"/>
    </source>
</evidence>
<keyword evidence="4 6" id="KW-1133">Transmembrane helix</keyword>
<feature type="transmembrane region" description="Helical" evidence="6">
    <location>
        <begin position="188"/>
        <end position="209"/>
    </location>
</feature>
<keyword evidence="5 6" id="KW-0472">Membrane</keyword>
<feature type="transmembrane region" description="Helical" evidence="6">
    <location>
        <begin position="126"/>
        <end position="146"/>
    </location>
</feature>
<dbReference type="EMBL" id="WIXE01007580">
    <property type="protein sequence ID" value="KAK5980312.1"/>
    <property type="molecule type" value="Genomic_DNA"/>
</dbReference>
<dbReference type="InterPro" id="IPR019421">
    <property type="entry name" value="7TM_GPCR_serpentine_rcpt_Srd"/>
</dbReference>
<feature type="domain" description="G-protein coupled receptors family 1 profile" evidence="7">
    <location>
        <begin position="22"/>
        <end position="123"/>
    </location>
</feature>
<keyword evidence="8" id="KW-0675">Receptor</keyword>
<dbReference type="PANTHER" id="PTHR22945">
    <property type="entry name" value="SERPENTINE RECEPTOR, CLASS D DELTA"/>
    <property type="match status" value="1"/>
</dbReference>
<feature type="transmembrane region" description="Helical" evidence="6">
    <location>
        <begin position="44"/>
        <end position="63"/>
    </location>
</feature>
<protein>
    <submittedName>
        <fullName evidence="8">Serpentine receptor class delta-18</fullName>
    </submittedName>
</protein>
<dbReference type="Pfam" id="PF10317">
    <property type="entry name" value="7TM_GPCR_Srd"/>
    <property type="match status" value="1"/>
</dbReference>
<evidence type="ECO:0000256" key="3">
    <source>
        <dbReference type="ARBA" id="ARBA00022692"/>
    </source>
</evidence>
<name>A0AAN8ISW3_TRICO</name>
<proteinExistence type="inferred from homology"/>
<comment type="caution">
    <text evidence="8">The sequence shown here is derived from an EMBL/GenBank/DDBJ whole genome shotgun (WGS) entry which is preliminary data.</text>
</comment>
<comment type="similarity">
    <text evidence="2">Belongs to the nematode receptor-like protein srd family.</text>
</comment>
<evidence type="ECO:0000313" key="8">
    <source>
        <dbReference type="EMBL" id="KAK5980312.1"/>
    </source>
</evidence>
<evidence type="ECO:0000259" key="7">
    <source>
        <dbReference type="PROSITE" id="PS50262"/>
    </source>
</evidence>
<dbReference type="InterPro" id="IPR050920">
    <property type="entry name" value="Nematode_rcpt-like_delta"/>
</dbReference>
<dbReference type="PANTHER" id="PTHR22945:SF90">
    <property type="entry name" value="G_PROTEIN_RECEP_F1_2 DOMAIN-CONTAINING PROTEIN"/>
    <property type="match status" value="1"/>
</dbReference>
<evidence type="ECO:0000256" key="1">
    <source>
        <dbReference type="ARBA" id="ARBA00004141"/>
    </source>
</evidence>
<evidence type="ECO:0000256" key="2">
    <source>
        <dbReference type="ARBA" id="ARBA00009166"/>
    </source>
</evidence>
<dbReference type="PROSITE" id="PS50262">
    <property type="entry name" value="G_PROTEIN_RECEP_F1_2"/>
    <property type="match status" value="1"/>
</dbReference>
<sequence>MEYALLGSIVTHSVTNGFGIIANMLLVYLALFKTPKQLTLYAPLILNVAVCDLFACLAAIFVQQRIIPDGLGLYYFSHGPCRVSGPLTCFIGYSLMLHCYAHSLWSLLFSFSYRYYVLCYLHPRKCIIKAIIVVIYIPSFIQFVSFCFASDNESKVRAVIVRNFGYDVTSECVSGHLNILHAETLYTILHMTIPIVPIYTAILILRKLTMLKLHCQGNMSEKTRHLHSQLLKALTVQACLPILFLFAVTTYGIGQLKIYNHPLLEYSTFILIGLIPMLSPLTSIYFVSPYRVWIFNKLREPWTRCRMNSSPPQTFLQEQLLQEGGIDANNNIINA</sequence>
<reference evidence="8 9" key="1">
    <citation type="submission" date="2019-10" db="EMBL/GenBank/DDBJ databases">
        <title>Assembly and Annotation for the nematode Trichostrongylus colubriformis.</title>
        <authorList>
            <person name="Martin J."/>
        </authorList>
    </citation>
    <scope>NUCLEOTIDE SEQUENCE [LARGE SCALE GENOMIC DNA]</scope>
    <source>
        <strain evidence="8">G859</strain>
        <tissue evidence="8">Whole worm</tissue>
    </source>
</reference>
<keyword evidence="9" id="KW-1185">Reference proteome</keyword>
<dbReference type="SUPFAM" id="SSF81321">
    <property type="entry name" value="Family A G protein-coupled receptor-like"/>
    <property type="match status" value="1"/>
</dbReference>
<gene>
    <name evidence="8" type="ORF">GCK32_015190</name>
</gene>
<feature type="transmembrane region" description="Helical" evidence="6">
    <location>
        <begin position="266"/>
        <end position="287"/>
    </location>
</feature>
<keyword evidence="3 6" id="KW-0812">Transmembrane</keyword>
<organism evidence="8 9">
    <name type="scientific">Trichostrongylus colubriformis</name>
    <name type="common">Black scour worm</name>
    <dbReference type="NCBI Taxonomy" id="6319"/>
    <lineage>
        <taxon>Eukaryota</taxon>
        <taxon>Metazoa</taxon>
        <taxon>Ecdysozoa</taxon>
        <taxon>Nematoda</taxon>
        <taxon>Chromadorea</taxon>
        <taxon>Rhabditida</taxon>
        <taxon>Rhabditina</taxon>
        <taxon>Rhabditomorpha</taxon>
        <taxon>Strongyloidea</taxon>
        <taxon>Trichostrongylidae</taxon>
        <taxon>Trichostrongylus</taxon>
    </lineage>
</organism>
<accession>A0AAN8ISW3</accession>
<dbReference type="InterPro" id="IPR017452">
    <property type="entry name" value="GPCR_Rhodpsn_7TM"/>
</dbReference>
<comment type="subcellular location">
    <subcellularLocation>
        <location evidence="1">Membrane</location>
        <topology evidence="1">Multi-pass membrane protein</topology>
    </subcellularLocation>
</comment>
<dbReference type="AlphaFoldDB" id="A0AAN8ISW3"/>
<evidence type="ECO:0000256" key="4">
    <source>
        <dbReference type="ARBA" id="ARBA00022989"/>
    </source>
</evidence>
<feature type="transmembrane region" description="Helical" evidence="6">
    <location>
        <begin position="83"/>
        <end position="105"/>
    </location>
</feature>
<evidence type="ECO:0000313" key="9">
    <source>
        <dbReference type="Proteomes" id="UP001331761"/>
    </source>
</evidence>
<evidence type="ECO:0000256" key="6">
    <source>
        <dbReference type="SAM" id="Phobius"/>
    </source>
</evidence>
<feature type="transmembrane region" description="Helical" evidence="6">
    <location>
        <begin position="230"/>
        <end position="254"/>
    </location>
</feature>
<feature type="transmembrane region" description="Helical" evidence="6">
    <location>
        <begin position="12"/>
        <end position="32"/>
    </location>
</feature>
<dbReference type="Proteomes" id="UP001331761">
    <property type="component" value="Unassembled WGS sequence"/>
</dbReference>